<feature type="domain" description="SIS" evidence="5">
    <location>
        <begin position="137"/>
        <end position="277"/>
    </location>
</feature>
<dbReference type="AlphaFoldDB" id="A0A411YD79"/>
<dbReference type="SUPFAM" id="SSF53697">
    <property type="entry name" value="SIS domain"/>
    <property type="match status" value="1"/>
</dbReference>
<dbReference type="GO" id="GO:0097367">
    <property type="term" value="F:carbohydrate derivative binding"/>
    <property type="evidence" value="ECO:0007669"/>
    <property type="project" value="InterPro"/>
</dbReference>
<evidence type="ECO:0000313" key="7">
    <source>
        <dbReference type="Proteomes" id="UP000291469"/>
    </source>
</evidence>
<dbReference type="PROSITE" id="PS51464">
    <property type="entry name" value="SIS"/>
    <property type="match status" value="1"/>
</dbReference>
<dbReference type="SUPFAM" id="SSF46689">
    <property type="entry name" value="Homeodomain-like"/>
    <property type="match status" value="1"/>
</dbReference>
<dbReference type="PROSITE" id="PS51071">
    <property type="entry name" value="HTH_RPIR"/>
    <property type="match status" value="1"/>
</dbReference>
<dbReference type="OrthoDB" id="370421at2"/>
<feature type="domain" description="HTH rpiR-type" evidence="4">
    <location>
        <begin position="13"/>
        <end position="89"/>
    </location>
</feature>
<dbReference type="RefSeq" id="WP_131154152.1">
    <property type="nucleotide sequence ID" value="NZ_CP036402.1"/>
</dbReference>
<keyword evidence="3" id="KW-0804">Transcription</keyword>
<accession>A0A411YD79</accession>
<evidence type="ECO:0000256" key="3">
    <source>
        <dbReference type="ARBA" id="ARBA00023163"/>
    </source>
</evidence>
<dbReference type="InterPro" id="IPR001347">
    <property type="entry name" value="SIS_dom"/>
</dbReference>
<evidence type="ECO:0000259" key="4">
    <source>
        <dbReference type="PROSITE" id="PS51071"/>
    </source>
</evidence>
<dbReference type="Proteomes" id="UP000291469">
    <property type="component" value="Chromosome"/>
</dbReference>
<evidence type="ECO:0000256" key="2">
    <source>
        <dbReference type="ARBA" id="ARBA00023125"/>
    </source>
</evidence>
<proteinExistence type="predicted"/>
<protein>
    <submittedName>
        <fullName evidence="6">MurR/RpiR family transcriptional regulator</fullName>
    </submittedName>
</protein>
<dbReference type="PANTHER" id="PTHR30514">
    <property type="entry name" value="GLUCOKINASE"/>
    <property type="match status" value="1"/>
</dbReference>
<dbReference type="InterPro" id="IPR035472">
    <property type="entry name" value="RpiR-like_SIS"/>
</dbReference>
<gene>
    <name evidence="6" type="ORF">ER308_06100</name>
</gene>
<dbReference type="Gene3D" id="3.40.50.10490">
    <property type="entry name" value="Glucose-6-phosphate isomerase like protein, domain 1"/>
    <property type="match status" value="1"/>
</dbReference>
<dbReference type="InterPro" id="IPR046348">
    <property type="entry name" value="SIS_dom_sf"/>
</dbReference>
<keyword evidence="2" id="KW-0238">DNA-binding</keyword>
<evidence type="ECO:0000256" key="1">
    <source>
        <dbReference type="ARBA" id="ARBA00023015"/>
    </source>
</evidence>
<evidence type="ECO:0000313" key="6">
    <source>
        <dbReference type="EMBL" id="QBI19155.1"/>
    </source>
</evidence>
<dbReference type="GO" id="GO:1901135">
    <property type="term" value="P:carbohydrate derivative metabolic process"/>
    <property type="evidence" value="ECO:0007669"/>
    <property type="project" value="InterPro"/>
</dbReference>
<dbReference type="InterPro" id="IPR036388">
    <property type="entry name" value="WH-like_DNA-bd_sf"/>
</dbReference>
<dbReference type="InterPro" id="IPR047640">
    <property type="entry name" value="RpiR-like"/>
</dbReference>
<dbReference type="InterPro" id="IPR009057">
    <property type="entry name" value="Homeodomain-like_sf"/>
</dbReference>
<dbReference type="EMBL" id="CP036402">
    <property type="protein sequence ID" value="QBI19155.1"/>
    <property type="molecule type" value="Genomic_DNA"/>
</dbReference>
<dbReference type="Pfam" id="PF01380">
    <property type="entry name" value="SIS"/>
    <property type="match status" value="1"/>
</dbReference>
<name>A0A411YD79_9ACTN</name>
<dbReference type="GO" id="GO:0003677">
    <property type="term" value="F:DNA binding"/>
    <property type="evidence" value="ECO:0007669"/>
    <property type="project" value="UniProtKB-KW"/>
</dbReference>
<dbReference type="GO" id="GO:0003700">
    <property type="term" value="F:DNA-binding transcription factor activity"/>
    <property type="evidence" value="ECO:0007669"/>
    <property type="project" value="InterPro"/>
</dbReference>
<keyword evidence="7" id="KW-1185">Reference proteome</keyword>
<dbReference type="CDD" id="cd05013">
    <property type="entry name" value="SIS_RpiR"/>
    <property type="match status" value="1"/>
</dbReference>
<keyword evidence="1" id="KW-0805">Transcription regulation</keyword>
<evidence type="ECO:0000259" key="5">
    <source>
        <dbReference type="PROSITE" id="PS51464"/>
    </source>
</evidence>
<organism evidence="6 7">
    <name type="scientific">Egibacter rhizosphaerae</name>
    <dbReference type="NCBI Taxonomy" id="1670831"/>
    <lineage>
        <taxon>Bacteria</taxon>
        <taxon>Bacillati</taxon>
        <taxon>Actinomycetota</taxon>
        <taxon>Nitriliruptoria</taxon>
        <taxon>Egibacterales</taxon>
        <taxon>Egibacteraceae</taxon>
        <taxon>Egibacter</taxon>
    </lineage>
</organism>
<dbReference type="Pfam" id="PF01418">
    <property type="entry name" value="HTH_6"/>
    <property type="match status" value="1"/>
</dbReference>
<dbReference type="PANTHER" id="PTHR30514:SF1">
    <property type="entry name" value="HTH-TYPE TRANSCRIPTIONAL REGULATOR HEXR-RELATED"/>
    <property type="match status" value="1"/>
</dbReference>
<dbReference type="KEGG" id="erz:ER308_06100"/>
<sequence length="298" mass="31195">MPTDVPPRAPDPGELIARIRGLRGDLSTVEQRVADQLLADPAAASQRSITDLAGECGASETTIVRFCRRVGFDGYRRFRLALAAAAAQGTHPTDRDLGSDIGRDDPLRTVVKKVGASEVRAVEDTVAQLDTGTLEAVVAALVAAPRLEVFGVGASGLVAEDLQQKLHRIGRAAFVSRDPHAALTSAALLEPGDAAIGISHTGKTRDTIDPLRVAAQHGATTIAITNASRAPLARAAAHVLTTAAVETTFRSGAMSSRIAQLVVVDSLFVGVAQHTYEDTLAALSVTFEAVRDRREGGT</sequence>
<reference evidence="6 7" key="1">
    <citation type="submission" date="2019-01" db="EMBL/GenBank/DDBJ databases">
        <title>Egibacter rhizosphaerae EGI 80759T.</title>
        <authorList>
            <person name="Chen D.-D."/>
            <person name="Tian Y."/>
            <person name="Jiao J.-Y."/>
            <person name="Zhang X.-T."/>
            <person name="Zhang Y.-G."/>
            <person name="Zhang Y."/>
            <person name="Xiao M."/>
            <person name="Shu W.-S."/>
            <person name="Li W.-J."/>
        </authorList>
    </citation>
    <scope>NUCLEOTIDE SEQUENCE [LARGE SCALE GENOMIC DNA]</scope>
    <source>
        <strain evidence="6 7">EGI 80759</strain>
    </source>
</reference>
<dbReference type="InterPro" id="IPR000281">
    <property type="entry name" value="HTH_RpiR"/>
</dbReference>
<dbReference type="Gene3D" id="1.10.10.10">
    <property type="entry name" value="Winged helix-like DNA-binding domain superfamily/Winged helix DNA-binding domain"/>
    <property type="match status" value="1"/>
</dbReference>